<dbReference type="Pfam" id="PF00480">
    <property type="entry name" value="ROK"/>
    <property type="match status" value="1"/>
</dbReference>
<dbReference type="InterPro" id="IPR000600">
    <property type="entry name" value="ROK"/>
</dbReference>
<proteinExistence type="inferred from homology"/>
<dbReference type="Gene3D" id="1.10.10.10">
    <property type="entry name" value="Winged helix-like DNA-binding domain superfamily/Winged helix DNA-binding domain"/>
    <property type="match status" value="1"/>
</dbReference>
<dbReference type="RefSeq" id="WP_189008139.1">
    <property type="nucleotide sequence ID" value="NZ_BMOD01000034.1"/>
</dbReference>
<name>A0ABQ2DG49_9DEIO</name>
<keyword evidence="2" id="KW-0418">Kinase</keyword>
<dbReference type="InterPro" id="IPR043129">
    <property type="entry name" value="ATPase_NBD"/>
</dbReference>
<protein>
    <submittedName>
        <fullName evidence="2">Sugar kinase</fullName>
    </submittedName>
</protein>
<dbReference type="SUPFAM" id="SSF53067">
    <property type="entry name" value="Actin-like ATPase domain"/>
    <property type="match status" value="1"/>
</dbReference>
<evidence type="ECO:0000313" key="2">
    <source>
        <dbReference type="EMBL" id="GGJ56063.1"/>
    </source>
</evidence>
<comment type="caution">
    <text evidence="2">The sequence shown here is derived from an EMBL/GenBank/DDBJ whole genome shotgun (WGS) entry which is preliminary data.</text>
</comment>
<sequence>MKQPQPKGDQSYLRAHNRSRVLNHLRTHGATTRTQLAQSTGLSNTAISILTGELLDEGLILETSIGQASQQGGRKPIFLDIHYQAHLLIGLKVIPERIDAVLTDFATTVLTHHTEPLTDHNPEHVAHSIERIARHFIVTQGLNPTQIKGIGVALPGIIDTHQGLAIHTPSLTGHHIPLAQMVQRLTGLPTVIDNDINTFAVAERLYGHGKNSQNFLVIGNGNGLGAALVLDGQIHTGKNGGAGEFGHNTAVLHGRTCSCGRKGCLEAYVSEPALLQQYHELHPTKTESVTSIENLIDLAQHPHTPAHRLFTRAGHLLGLHLSYLVNTYSPELIVFGGEAVRLGDPFFHPMQQALQTHSFTPYGQDTPLILVPWNTQDFTHWGRGAASLAAQHAFAQPRA</sequence>
<keyword evidence="3" id="KW-1185">Reference proteome</keyword>
<dbReference type="Proteomes" id="UP000632222">
    <property type="component" value="Unassembled WGS sequence"/>
</dbReference>
<dbReference type="InterPro" id="IPR036390">
    <property type="entry name" value="WH_DNA-bd_sf"/>
</dbReference>
<evidence type="ECO:0000256" key="1">
    <source>
        <dbReference type="ARBA" id="ARBA00006479"/>
    </source>
</evidence>
<dbReference type="Gene3D" id="3.30.420.40">
    <property type="match status" value="2"/>
</dbReference>
<reference evidence="3" key="1">
    <citation type="journal article" date="2019" name="Int. J. Syst. Evol. Microbiol.">
        <title>The Global Catalogue of Microorganisms (GCM) 10K type strain sequencing project: providing services to taxonomists for standard genome sequencing and annotation.</title>
        <authorList>
            <consortium name="The Broad Institute Genomics Platform"/>
            <consortium name="The Broad Institute Genome Sequencing Center for Infectious Disease"/>
            <person name="Wu L."/>
            <person name="Ma J."/>
        </authorList>
    </citation>
    <scope>NUCLEOTIDE SEQUENCE [LARGE SCALE GENOMIC DNA]</scope>
    <source>
        <strain evidence="3">JCM 14370</strain>
    </source>
</reference>
<dbReference type="InterPro" id="IPR036388">
    <property type="entry name" value="WH-like_DNA-bd_sf"/>
</dbReference>
<evidence type="ECO:0000313" key="3">
    <source>
        <dbReference type="Proteomes" id="UP000632222"/>
    </source>
</evidence>
<dbReference type="EMBL" id="BMOD01000034">
    <property type="protein sequence ID" value="GGJ56063.1"/>
    <property type="molecule type" value="Genomic_DNA"/>
</dbReference>
<accession>A0ABQ2DG49</accession>
<dbReference type="PANTHER" id="PTHR18964:SF149">
    <property type="entry name" value="BIFUNCTIONAL UDP-N-ACETYLGLUCOSAMINE 2-EPIMERASE_N-ACETYLMANNOSAMINE KINASE"/>
    <property type="match status" value="1"/>
</dbReference>
<dbReference type="GO" id="GO:0016301">
    <property type="term" value="F:kinase activity"/>
    <property type="evidence" value="ECO:0007669"/>
    <property type="project" value="UniProtKB-KW"/>
</dbReference>
<dbReference type="CDD" id="cd24073">
    <property type="entry name" value="ASKHA_ATPase_ROK_CYANR"/>
    <property type="match status" value="1"/>
</dbReference>
<keyword evidence="2" id="KW-0808">Transferase</keyword>
<organism evidence="2 3">
    <name type="scientific">Deinococcus roseus</name>
    <dbReference type="NCBI Taxonomy" id="392414"/>
    <lineage>
        <taxon>Bacteria</taxon>
        <taxon>Thermotogati</taxon>
        <taxon>Deinococcota</taxon>
        <taxon>Deinococci</taxon>
        <taxon>Deinococcales</taxon>
        <taxon>Deinococcaceae</taxon>
        <taxon>Deinococcus</taxon>
    </lineage>
</organism>
<comment type="similarity">
    <text evidence="1">Belongs to the ROK (NagC/XylR) family.</text>
</comment>
<dbReference type="SUPFAM" id="SSF46785">
    <property type="entry name" value="Winged helix' DNA-binding domain"/>
    <property type="match status" value="1"/>
</dbReference>
<gene>
    <name evidence="2" type="ORF">GCM10008938_47770</name>
</gene>
<dbReference type="PANTHER" id="PTHR18964">
    <property type="entry name" value="ROK (REPRESSOR, ORF, KINASE) FAMILY"/>
    <property type="match status" value="1"/>
</dbReference>